<name>A0A368H908_ANCCA</name>
<organism evidence="1 2">
    <name type="scientific">Ancylostoma caninum</name>
    <name type="common">Dog hookworm</name>
    <dbReference type="NCBI Taxonomy" id="29170"/>
    <lineage>
        <taxon>Eukaryota</taxon>
        <taxon>Metazoa</taxon>
        <taxon>Ecdysozoa</taxon>
        <taxon>Nematoda</taxon>
        <taxon>Chromadorea</taxon>
        <taxon>Rhabditida</taxon>
        <taxon>Rhabditina</taxon>
        <taxon>Rhabditomorpha</taxon>
        <taxon>Strongyloidea</taxon>
        <taxon>Ancylostomatidae</taxon>
        <taxon>Ancylostomatinae</taxon>
        <taxon>Ancylostoma</taxon>
    </lineage>
</organism>
<dbReference type="EMBL" id="JOJR01000003">
    <property type="protein sequence ID" value="RCN53082.1"/>
    <property type="molecule type" value="Genomic_DNA"/>
</dbReference>
<protein>
    <submittedName>
        <fullName evidence="1">Uncharacterized protein</fullName>
    </submittedName>
</protein>
<sequence length="130" mass="14887">MLRLFSVTSIDRNRAVLQSGSVKYYVNTTDDTKYAVDLYAYFGDYIAGEVKKRGIQVRAIPELEVTIIEAEAVGDAAAVIWKLEGNTSSDVPHFVVDHWRKEKMDYFEKNLRLQLRHKLVIMSVSSILEM</sequence>
<evidence type="ECO:0000313" key="1">
    <source>
        <dbReference type="EMBL" id="RCN53082.1"/>
    </source>
</evidence>
<dbReference type="Proteomes" id="UP000252519">
    <property type="component" value="Unassembled WGS sequence"/>
</dbReference>
<dbReference type="AlphaFoldDB" id="A0A368H908"/>
<comment type="caution">
    <text evidence="1">The sequence shown here is derived from an EMBL/GenBank/DDBJ whole genome shotgun (WGS) entry which is preliminary data.</text>
</comment>
<reference evidence="1 2" key="1">
    <citation type="submission" date="2014-10" db="EMBL/GenBank/DDBJ databases">
        <title>Draft genome of the hookworm Ancylostoma caninum.</title>
        <authorList>
            <person name="Mitreva M."/>
        </authorList>
    </citation>
    <scope>NUCLEOTIDE SEQUENCE [LARGE SCALE GENOMIC DNA]</scope>
    <source>
        <strain evidence="1 2">Baltimore</strain>
    </source>
</reference>
<dbReference type="OrthoDB" id="10566793at2759"/>
<accession>A0A368H908</accession>
<evidence type="ECO:0000313" key="2">
    <source>
        <dbReference type="Proteomes" id="UP000252519"/>
    </source>
</evidence>
<proteinExistence type="predicted"/>
<keyword evidence="2" id="KW-1185">Reference proteome</keyword>
<gene>
    <name evidence="1" type="ORF">ANCCAN_00631</name>
</gene>